<dbReference type="Proteomes" id="UP000094769">
    <property type="component" value="Unassembled WGS sequence"/>
</dbReference>
<dbReference type="EMBL" id="MARB01000007">
    <property type="protein sequence ID" value="ODJ88090.1"/>
    <property type="molecule type" value="Genomic_DNA"/>
</dbReference>
<sequence>MPLAKSIQENLHFLLTETTTHLSLLEDYLTLPTVTIPSRLLDRQGYVENLKLSIHNHCLREMSSSRGQDADYQLLRSVEVIASQLERVVELCRDAVMQSAHVQHRGMLRVKDFLKMIDRVSNGLELIEPALSAKDTRQALKIGKVERHLVDAYQKQLKRYSRLLKKEKHPADRISLVMLAHIIEQMGNAMLRVSEAIISASMGQHFSTDRYHAFNASVTELKTVNDIDKLAFKPIAETKSGSAINALSSDEEGSGYHAIFKDGRKRKLKEEKQRVNDWHDIFPGLAPKILAYQKQGDSAALLIEHLAGQTFEQILLDGSDALLQQALNHLTKTLTQVWLETKTKKPVSAGYMKQLAKRMGDVYAIHPEFRQPAVNIGGAAFPAFDELLKRMQRFESDVKAPFSVYIHGDFNVDNIIFDPREKRINFIDLHRSSYMDYLQDVSVFMVSNYRLRVFDPRVRRRIMDLCHAFYRFARAFARKQGDESFELRLAMGLIRSFATSTRFILDKSLSERMFSRATYLMERLLESESKSKRPFVVPVKEIFIG</sequence>
<dbReference type="RefSeq" id="WP_069123022.1">
    <property type="nucleotide sequence ID" value="NZ_MARB01000007.1"/>
</dbReference>
<comment type="caution">
    <text evidence="2">The sequence shown here is derived from an EMBL/GenBank/DDBJ whole genome shotgun (WGS) entry which is preliminary data.</text>
</comment>
<gene>
    <name evidence="2" type="ORF">CODIS_15010</name>
</gene>
<reference evidence="2 3" key="1">
    <citation type="submission" date="2016-06" db="EMBL/GenBank/DDBJ databases">
        <title>Genome sequence of endosymbiont of Candidatus Endolucinida thiodiazotropha.</title>
        <authorList>
            <person name="Poehlein A."/>
            <person name="Koenig S."/>
            <person name="Heiden S.E."/>
            <person name="Thuermer A."/>
            <person name="Voget S."/>
            <person name="Daniel R."/>
            <person name="Markert S."/>
            <person name="Gros O."/>
            <person name="Schweder T."/>
        </authorList>
    </citation>
    <scope>NUCLEOTIDE SEQUENCE [LARGE SCALE GENOMIC DNA]</scope>
    <source>
        <strain evidence="2 3">COS</strain>
    </source>
</reference>
<dbReference type="InterPro" id="IPR002575">
    <property type="entry name" value="Aminoglycoside_PTrfase"/>
</dbReference>
<organism evidence="2 3">
    <name type="scientific">Candidatus Thiodiazotropha endolucinida</name>
    <dbReference type="NCBI Taxonomy" id="1655433"/>
    <lineage>
        <taxon>Bacteria</taxon>
        <taxon>Pseudomonadati</taxon>
        <taxon>Pseudomonadota</taxon>
        <taxon>Gammaproteobacteria</taxon>
        <taxon>Chromatiales</taxon>
        <taxon>Sedimenticolaceae</taxon>
        <taxon>Candidatus Thiodiazotropha</taxon>
    </lineage>
</organism>
<dbReference type="GO" id="GO:0016740">
    <property type="term" value="F:transferase activity"/>
    <property type="evidence" value="ECO:0007669"/>
    <property type="project" value="UniProtKB-KW"/>
</dbReference>
<accession>A0A7Z1AFH8</accession>
<dbReference type="AlphaFoldDB" id="A0A7Z1AFH8"/>
<proteinExistence type="predicted"/>
<dbReference type="SUPFAM" id="SSF109755">
    <property type="entry name" value="PhoU-like"/>
    <property type="match status" value="1"/>
</dbReference>
<evidence type="ECO:0000313" key="2">
    <source>
        <dbReference type="EMBL" id="ODJ88090.1"/>
    </source>
</evidence>
<dbReference type="Pfam" id="PF01636">
    <property type="entry name" value="APH"/>
    <property type="match status" value="1"/>
</dbReference>
<name>A0A7Z1AFH8_9GAMM</name>
<dbReference type="Gene3D" id="3.90.1200.10">
    <property type="match status" value="1"/>
</dbReference>
<dbReference type="InterPro" id="IPR038078">
    <property type="entry name" value="PhoU-like_sf"/>
</dbReference>
<feature type="domain" description="Aminoglycoside phosphotransferase" evidence="1">
    <location>
        <begin position="255"/>
        <end position="460"/>
    </location>
</feature>
<dbReference type="InterPro" id="IPR011009">
    <property type="entry name" value="Kinase-like_dom_sf"/>
</dbReference>
<dbReference type="Gene3D" id="1.20.58.220">
    <property type="entry name" value="Phosphate transport system protein phou homolog 2, domain 2"/>
    <property type="match status" value="1"/>
</dbReference>
<dbReference type="OrthoDB" id="3806873at2"/>
<protein>
    <submittedName>
        <fullName evidence="2">Phosphotransferase enzyme family protein</fullName>
    </submittedName>
</protein>
<evidence type="ECO:0000313" key="3">
    <source>
        <dbReference type="Proteomes" id="UP000094769"/>
    </source>
</evidence>
<dbReference type="SUPFAM" id="SSF56112">
    <property type="entry name" value="Protein kinase-like (PK-like)"/>
    <property type="match status" value="1"/>
</dbReference>
<evidence type="ECO:0000259" key="1">
    <source>
        <dbReference type="Pfam" id="PF01636"/>
    </source>
</evidence>
<keyword evidence="3" id="KW-1185">Reference proteome</keyword>
<keyword evidence="2" id="KW-0808">Transferase</keyword>